<evidence type="ECO:0000313" key="3">
    <source>
        <dbReference type="Proteomes" id="UP000256541"/>
    </source>
</evidence>
<feature type="domain" description="Transposase IS30-like HTH" evidence="1">
    <location>
        <begin position="119"/>
        <end position="160"/>
    </location>
</feature>
<dbReference type="Pfam" id="PF13936">
    <property type="entry name" value="HTH_38"/>
    <property type="match status" value="1"/>
</dbReference>
<dbReference type="PANTHER" id="PTHR10948">
    <property type="entry name" value="TRANSPOSASE"/>
    <property type="match status" value="1"/>
</dbReference>
<sequence length="232" mass="26125">MSKVAKELGLVRITCYKWAHQAGIFTGTDTRAQRAQFVRLRADGASRAAVAKQVGVDSRSAADWDKGIKQITGGRVYPDGRVIRYRRAGILANVKNPRTTHTRGLPVDPVRLEALVDARYLSLVERERIHDLRSGGESISPIGRTIGRSPSTVSRELTRNTTTTVGYLPYAAHRLAAARRPRLRNRKLESYGRLRTNVAVKPRKRWSPEQISNRLVKDFPDDQRMRVSTETI</sequence>
<accession>A0A3E0VQ06</accession>
<evidence type="ECO:0000313" key="2">
    <source>
        <dbReference type="EMBL" id="RFA11699.1"/>
    </source>
</evidence>
<comment type="caution">
    <text evidence="2">The sequence shown here is derived from an EMBL/GenBank/DDBJ whole genome shotgun (WGS) entry which is preliminary data.</text>
</comment>
<protein>
    <recommendedName>
        <fullName evidence="1">Transposase IS30-like HTH domain-containing protein</fullName>
    </recommendedName>
</protein>
<proteinExistence type="predicted"/>
<dbReference type="GO" id="GO:0032196">
    <property type="term" value="P:transposition"/>
    <property type="evidence" value="ECO:0007669"/>
    <property type="project" value="TreeGrafter"/>
</dbReference>
<dbReference type="Proteomes" id="UP000256541">
    <property type="component" value="Unassembled WGS sequence"/>
</dbReference>
<dbReference type="InterPro" id="IPR025246">
    <property type="entry name" value="IS30-like_HTH"/>
</dbReference>
<dbReference type="EMBL" id="NBXB01000077">
    <property type="protein sequence ID" value="RFA11699.1"/>
    <property type="molecule type" value="Genomic_DNA"/>
</dbReference>
<dbReference type="GO" id="GO:0005829">
    <property type="term" value="C:cytosol"/>
    <property type="evidence" value="ECO:0007669"/>
    <property type="project" value="TreeGrafter"/>
</dbReference>
<gene>
    <name evidence="2" type="ORF">B7R22_18295</name>
</gene>
<organism evidence="2 3">
    <name type="scientific">Subtercola boreus</name>
    <dbReference type="NCBI Taxonomy" id="120213"/>
    <lineage>
        <taxon>Bacteria</taxon>
        <taxon>Bacillati</taxon>
        <taxon>Actinomycetota</taxon>
        <taxon>Actinomycetes</taxon>
        <taxon>Micrococcales</taxon>
        <taxon>Microbacteriaceae</taxon>
        <taxon>Subtercola</taxon>
    </lineage>
</organism>
<reference evidence="2 3" key="1">
    <citation type="submission" date="2017-04" db="EMBL/GenBank/DDBJ databases">
        <title>Comparative genome analysis of Subtercola boreus.</title>
        <authorList>
            <person name="Cho Y.-J."/>
            <person name="Cho A."/>
            <person name="Kim O.-S."/>
            <person name="Lee J.-I."/>
        </authorList>
    </citation>
    <scope>NUCLEOTIDE SEQUENCE [LARGE SCALE GENOMIC DNA]</scope>
    <source>
        <strain evidence="2 3">P27479</strain>
    </source>
</reference>
<dbReference type="AlphaFoldDB" id="A0A3E0VQ06"/>
<dbReference type="GO" id="GO:0004803">
    <property type="term" value="F:transposase activity"/>
    <property type="evidence" value="ECO:0007669"/>
    <property type="project" value="TreeGrafter"/>
</dbReference>
<dbReference type="PANTHER" id="PTHR10948:SF23">
    <property type="entry name" value="TRANSPOSASE INSI FOR INSERTION SEQUENCE ELEMENT IS30A-RELATED"/>
    <property type="match status" value="1"/>
</dbReference>
<evidence type="ECO:0000259" key="1">
    <source>
        <dbReference type="Pfam" id="PF13936"/>
    </source>
</evidence>
<dbReference type="OrthoDB" id="9803231at2"/>
<name>A0A3E0VQ06_9MICO</name>
<dbReference type="InterPro" id="IPR051917">
    <property type="entry name" value="Transposase-Integrase"/>
</dbReference>